<dbReference type="PROSITE" id="PS50297">
    <property type="entry name" value="ANK_REP_REGION"/>
    <property type="match status" value="1"/>
</dbReference>
<name>A0A0D2NJV7_HYPSF</name>
<dbReference type="AlphaFoldDB" id="A0A0D2NJV7"/>
<dbReference type="InterPro" id="IPR002110">
    <property type="entry name" value="Ankyrin_rpt"/>
</dbReference>
<evidence type="ECO:0000256" key="1">
    <source>
        <dbReference type="ARBA" id="ARBA00022737"/>
    </source>
</evidence>
<evidence type="ECO:0008006" key="6">
    <source>
        <dbReference type="Google" id="ProtNLM"/>
    </source>
</evidence>
<proteinExistence type="predicted"/>
<reference evidence="5" key="1">
    <citation type="submission" date="2014-04" db="EMBL/GenBank/DDBJ databases">
        <title>Evolutionary Origins and Diversification of the Mycorrhizal Mutualists.</title>
        <authorList>
            <consortium name="DOE Joint Genome Institute"/>
            <consortium name="Mycorrhizal Genomics Consortium"/>
            <person name="Kohler A."/>
            <person name="Kuo A."/>
            <person name="Nagy L.G."/>
            <person name="Floudas D."/>
            <person name="Copeland A."/>
            <person name="Barry K.W."/>
            <person name="Cichocki N."/>
            <person name="Veneault-Fourrey C."/>
            <person name="LaButti K."/>
            <person name="Lindquist E.A."/>
            <person name="Lipzen A."/>
            <person name="Lundell T."/>
            <person name="Morin E."/>
            <person name="Murat C."/>
            <person name="Riley R."/>
            <person name="Ohm R."/>
            <person name="Sun H."/>
            <person name="Tunlid A."/>
            <person name="Henrissat B."/>
            <person name="Grigoriev I.V."/>
            <person name="Hibbett D.S."/>
            <person name="Martin F."/>
        </authorList>
    </citation>
    <scope>NUCLEOTIDE SEQUENCE [LARGE SCALE GENOMIC DNA]</scope>
    <source>
        <strain evidence="5">FD-334 SS-4</strain>
    </source>
</reference>
<dbReference type="Pfam" id="PF12796">
    <property type="entry name" value="Ank_2"/>
    <property type="match status" value="1"/>
</dbReference>
<dbReference type="InterPro" id="IPR036770">
    <property type="entry name" value="Ankyrin_rpt-contain_sf"/>
</dbReference>
<protein>
    <recommendedName>
        <fullName evidence="6">Ankyrin</fullName>
    </recommendedName>
</protein>
<dbReference type="OMA" id="RHRWRES"/>
<dbReference type="Proteomes" id="UP000054270">
    <property type="component" value="Unassembled WGS sequence"/>
</dbReference>
<dbReference type="EMBL" id="KN817613">
    <property type="protein sequence ID" value="KJA16871.1"/>
    <property type="molecule type" value="Genomic_DNA"/>
</dbReference>
<evidence type="ECO:0000313" key="5">
    <source>
        <dbReference type="Proteomes" id="UP000054270"/>
    </source>
</evidence>
<feature type="repeat" description="ANK" evidence="3">
    <location>
        <begin position="131"/>
        <end position="163"/>
    </location>
</feature>
<dbReference type="OrthoDB" id="539213at2759"/>
<sequence>MTTYNVLDNYGLHQCALHADDEGVRRALRDGADVNAFDAAGRTAVMCAVAGENWQDIDACDASFMSPKRISALKTLLSHPDISLLTLNSPHPSMNGVIPLCMAAWLNQPQAVRALLDVSVDTVSVDGMDAHGATALMYAARDGNLEVAQILLSHGARADFRDRNHRTAIQFALSHPQVLWLCETMLRRHRWRESKSADRTRLAADTENLVDLTNASISLLGDLQPPPLAIFTPEASARLTNTLTSCIYQGDLSFIHSLLFAPAVNPASPPAQYPMSVPALVNIPDSKGWGLVHHCVAVPRPSIDILDALYCAGADVSLFTVHEKCTPLHILARSARPSYENPDATHSLHDFCLHLIQDLRAPLSAKDGDEETCIHIAAEHGHSADLLVLFLDCDTTGTVRKMKNSRGLTPLEVAKTEFLYAFGIENNGPRSTSALSNRTVRPTDSFASLSSISELRTFPIPITQDSSSIFSPDIDVDYTVQQLLSNLRATSLSVSHPVTTTHIQEMEDRVDDASDQVNAIVVHFRARIEETTKIVQELHKTAERIESVRSGVVVATNGKLLLRGITPVQSRRRNRDSEDSQLTFVDNDNVAFDFPTPPRTPPPTPGARVSAGTQTALLDLCAADSAVSVRSAAVLLERLTPPTSPTSSAQMSCLWEIERELKALELPATPAPTDISPTKAALRLKHVMKKRRKLEERLLDIEAGLYAQKKDPTSPPARLKAWFRRIVSPTQPVPAPLVVRELQGECNVGHEVREPAKQVPRRADADTIIDGALRTSKVVLEAAHRDLASIAECLQSAEQFIDLANHSISRTQRVVKRAIKKREQMIADLRAAVVNASEAAMQSALSPSLLGYEHGLAARPSLASISTIYSVSSSVSSVAATLTENDDEDIRVVRRLLLRKIEAQTSGAWDEVDRVTGWLQIVKEAVRSVKRRAYL</sequence>
<evidence type="ECO:0000313" key="4">
    <source>
        <dbReference type="EMBL" id="KJA16871.1"/>
    </source>
</evidence>
<evidence type="ECO:0000256" key="2">
    <source>
        <dbReference type="ARBA" id="ARBA00023043"/>
    </source>
</evidence>
<dbReference type="Gene3D" id="1.25.40.20">
    <property type="entry name" value="Ankyrin repeat-containing domain"/>
    <property type="match status" value="2"/>
</dbReference>
<accession>A0A0D2NJV7</accession>
<keyword evidence="2 3" id="KW-0040">ANK repeat</keyword>
<keyword evidence="5" id="KW-1185">Reference proteome</keyword>
<dbReference type="PROSITE" id="PS50088">
    <property type="entry name" value="ANK_REPEAT"/>
    <property type="match status" value="1"/>
</dbReference>
<evidence type="ECO:0000256" key="3">
    <source>
        <dbReference type="PROSITE-ProRule" id="PRU00023"/>
    </source>
</evidence>
<dbReference type="STRING" id="945553.A0A0D2NJV7"/>
<gene>
    <name evidence="4" type="ORF">HYPSUDRAFT_147175</name>
</gene>
<organism evidence="4 5">
    <name type="scientific">Hypholoma sublateritium (strain FD-334 SS-4)</name>
    <dbReference type="NCBI Taxonomy" id="945553"/>
    <lineage>
        <taxon>Eukaryota</taxon>
        <taxon>Fungi</taxon>
        <taxon>Dikarya</taxon>
        <taxon>Basidiomycota</taxon>
        <taxon>Agaricomycotina</taxon>
        <taxon>Agaricomycetes</taxon>
        <taxon>Agaricomycetidae</taxon>
        <taxon>Agaricales</taxon>
        <taxon>Agaricineae</taxon>
        <taxon>Strophariaceae</taxon>
        <taxon>Hypholoma</taxon>
    </lineage>
</organism>
<dbReference type="PANTHER" id="PTHR24198:SF165">
    <property type="entry name" value="ANKYRIN REPEAT-CONTAINING PROTEIN-RELATED"/>
    <property type="match status" value="1"/>
</dbReference>
<dbReference type="SUPFAM" id="SSF48403">
    <property type="entry name" value="Ankyrin repeat"/>
    <property type="match status" value="1"/>
</dbReference>
<dbReference type="SMART" id="SM00248">
    <property type="entry name" value="ANK"/>
    <property type="match status" value="7"/>
</dbReference>
<keyword evidence="1" id="KW-0677">Repeat</keyword>
<dbReference type="PANTHER" id="PTHR24198">
    <property type="entry name" value="ANKYRIN REPEAT AND PROTEIN KINASE DOMAIN-CONTAINING PROTEIN"/>
    <property type="match status" value="1"/>
</dbReference>